<name>A0A8J7DY39_9CYAN</name>
<sequence length="136" mass="15167">MKSFASHPVTYYLDNHLTQTLCQTYGSRLEKMYKFSKLAFRGALSLYAVWSQWQHSRTGEGLMVQAIDTVDSALENDDEDVFDAIIACAELPTKSLESLILAMTEQIHEGCWSEDPASQSGKKPDPFDAVVDVTAL</sequence>
<dbReference type="AlphaFoldDB" id="A0A8J7DY39"/>
<dbReference type="EMBL" id="JADEWZ010000022">
    <property type="protein sequence ID" value="MBE9117215.1"/>
    <property type="molecule type" value="Genomic_DNA"/>
</dbReference>
<evidence type="ECO:0000313" key="2">
    <source>
        <dbReference type="Proteomes" id="UP000654482"/>
    </source>
</evidence>
<keyword evidence="2" id="KW-1185">Reference proteome</keyword>
<proteinExistence type="predicted"/>
<protein>
    <submittedName>
        <fullName evidence="1">Uncharacterized protein</fullName>
    </submittedName>
</protein>
<comment type="caution">
    <text evidence="1">The sequence shown here is derived from an EMBL/GenBank/DDBJ whole genome shotgun (WGS) entry which is preliminary data.</text>
</comment>
<accession>A0A8J7DY39</accession>
<reference evidence="1" key="1">
    <citation type="submission" date="2020-10" db="EMBL/GenBank/DDBJ databases">
        <authorList>
            <person name="Castelo-Branco R."/>
            <person name="Eusebio N."/>
            <person name="Adriana R."/>
            <person name="Vieira A."/>
            <person name="Brugerolle De Fraissinette N."/>
            <person name="Rezende De Castro R."/>
            <person name="Schneider M.P."/>
            <person name="Vasconcelos V."/>
            <person name="Leao P.N."/>
        </authorList>
    </citation>
    <scope>NUCLEOTIDE SEQUENCE</scope>
    <source>
        <strain evidence="1">LEGE 07157</strain>
    </source>
</reference>
<dbReference type="RefSeq" id="WP_194030306.1">
    <property type="nucleotide sequence ID" value="NZ_JADEWZ010000022.1"/>
</dbReference>
<organism evidence="1 2">
    <name type="scientific">Lusitaniella coriacea LEGE 07157</name>
    <dbReference type="NCBI Taxonomy" id="945747"/>
    <lineage>
        <taxon>Bacteria</taxon>
        <taxon>Bacillati</taxon>
        <taxon>Cyanobacteriota</taxon>
        <taxon>Cyanophyceae</taxon>
        <taxon>Spirulinales</taxon>
        <taxon>Lusitaniellaceae</taxon>
        <taxon>Lusitaniella</taxon>
    </lineage>
</organism>
<evidence type="ECO:0000313" key="1">
    <source>
        <dbReference type="EMBL" id="MBE9117215.1"/>
    </source>
</evidence>
<gene>
    <name evidence="1" type="ORF">IQ249_15045</name>
</gene>
<dbReference type="Proteomes" id="UP000654482">
    <property type="component" value="Unassembled WGS sequence"/>
</dbReference>